<keyword evidence="4 6" id="KW-1133">Transmembrane helix</keyword>
<evidence type="ECO:0000313" key="7">
    <source>
        <dbReference type="EMBL" id="EAQ97608.2"/>
    </source>
</evidence>
<evidence type="ECO:0000256" key="2">
    <source>
        <dbReference type="ARBA" id="ARBA00022475"/>
    </source>
</evidence>
<reference evidence="7 8" key="2">
    <citation type="journal article" date="2009" name="PLoS ONE">
        <title>The photosynthetic apparatus and its regulation in the aerobic gammaproteobacterium Congregibacter litoralis gen. nov., sp. nov.</title>
        <authorList>
            <person name="Spring S."/>
            <person name="Lunsdorf H."/>
            <person name="Fuchs B.M."/>
            <person name="Tindall B.J."/>
        </authorList>
    </citation>
    <scope>NUCLEOTIDE SEQUENCE [LARGE SCALE GENOMIC DNA]</scope>
    <source>
        <strain evidence="7">KT71</strain>
    </source>
</reference>
<keyword evidence="8" id="KW-1185">Reference proteome</keyword>
<dbReference type="GO" id="GO:0005886">
    <property type="term" value="C:plasma membrane"/>
    <property type="evidence" value="ECO:0007669"/>
    <property type="project" value="UniProtKB-SubCell"/>
</dbReference>
<reference evidence="7 8" key="1">
    <citation type="journal article" date="2007" name="Proc. Natl. Acad. Sci. U.S.A.">
        <title>Characterization of a marine gammaproteobacterium capable of aerobic anoxygenic photosynthesis.</title>
        <authorList>
            <person name="Fuchs B.M."/>
            <person name="Spring S."/>
            <person name="Teeling H."/>
            <person name="Quast C."/>
            <person name="Wulf J."/>
            <person name="Schattenhofer M."/>
            <person name="Yan S."/>
            <person name="Ferriera S."/>
            <person name="Johnson J."/>
            <person name="Glockner F.O."/>
            <person name="Amann R."/>
        </authorList>
    </citation>
    <scope>NUCLEOTIDE SEQUENCE [LARGE SCALE GENOMIC DNA]</scope>
    <source>
        <strain evidence="7">KT71</strain>
    </source>
</reference>
<feature type="transmembrane region" description="Helical" evidence="6">
    <location>
        <begin position="50"/>
        <end position="69"/>
    </location>
</feature>
<dbReference type="EMBL" id="AAOA02000002">
    <property type="protein sequence ID" value="EAQ97608.2"/>
    <property type="molecule type" value="Genomic_DNA"/>
</dbReference>
<protein>
    <submittedName>
        <fullName evidence="7">F0F1-type ATP synthase, subunit I</fullName>
    </submittedName>
</protein>
<evidence type="ECO:0000256" key="1">
    <source>
        <dbReference type="ARBA" id="ARBA00004651"/>
    </source>
</evidence>
<comment type="caution">
    <text evidence="7">The sequence shown here is derived from an EMBL/GenBank/DDBJ whole genome shotgun (WGS) entry which is preliminary data.</text>
</comment>
<dbReference type="InterPro" id="IPR005598">
    <property type="entry name" value="ATP_synth_I"/>
</dbReference>
<sequence>MAQEGVGEKAVQAAHKTPPRPRYLRTTLIQMMLLLLVAPSVYLVAGLANAVSLVCGAMCAIVPQAYFAVRITAAARQSAQQAARLGLGAEGGKFVLSAVAFALTFAVLQPASPGWVFAGFGVFWVIQIVDGIRLLRSK</sequence>
<keyword evidence="3 6" id="KW-0812">Transmembrane</keyword>
<evidence type="ECO:0000313" key="8">
    <source>
        <dbReference type="Proteomes" id="UP000019205"/>
    </source>
</evidence>
<evidence type="ECO:0000256" key="4">
    <source>
        <dbReference type="ARBA" id="ARBA00022989"/>
    </source>
</evidence>
<dbReference type="AlphaFoldDB" id="A4A966"/>
<keyword evidence="2" id="KW-1003">Cell membrane</keyword>
<proteinExistence type="predicted"/>
<accession>A4A966</accession>
<gene>
    <name evidence="7" type="ORF">KT71_04845</name>
</gene>
<feature type="transmembrane region" description="Helical" evidence="6">
    <location>
        <begin position="114"/>
        <end position="135"/>
    </location>
</feature>
<dbReference type="STRING" id="314285.KT71_04845"/>
<dbReference type="eggNOG" id="ENOG50340C2">
    <property type="taxonomic scope" value="Bacteria"/>
</dbReference>
<feature type="transmembrane region" description="Helical" evidence="6">
    <location>
        <begin position="23"/>
        <end position="44"/>
    </location>
</feature>
<dbReference type="Proteomes" id="UP000019205">
    <property type="component" value="Chromosome"/>
</dbReference>
<keyword evidence="5 6" id="KW-0472">Membrane</keyword>
<organism evidence="7 8">
    <name type="scientific">Congregibacter litoralis KT71</name>
    <dbReference type="NCBI Taxonomy" id="314285"/>
    <lineage>
        <taxon>Bacteria</taxon>
        <taxon>Pseudomonadati</taxon>
        <taxon>Pseudomonadota</taxon>
        <taxon>Gammaproteobacteria</taxon>
        <taxon>Cellvibrionales</taxon>
        <taxon>Halieaceae</taxon>
        <taxon>Congregibacter</taxon>
    </lineage>
</organism>
<feature type="transmembrane region" description="Helical" evidence="6">
    <location>
        <begin position="90"/>
        <end position="108"/>
    </location>
</feature>
<evidence type="ECO:0000256" key="6">
    <source>
        <dbReference type="SAM" id="Phobius"/>
    </source>
</evidence>
<evidence type="ECO:0000256" key="5">
    <source>
        <dbReference type="ARBA" id="ARBA00023136"/>
    </source>
</evidence>
<dbReference type="HOGENOM" id="CLU_153737_0_0_6"/>
<evidence type="ECO:0000256" key="3">
    <source>
        <dbReference type="ARBA" id="ARBA00022692"/>
    </source>
</evidence>
<comment type="subcellular location">
    <subcellularLocation>
        <location evidence="1">Cell membrane</location>
        <topology evidence="1">Multi-pass membrane protein</topology>
    </subcellularLocation>
</comment>
<name>A4A966_9GAMM</name>
<dbReference type="Pfam" id="PF03899">
    <property type="entry name" value="ATP-synt_I"/>
    <property type="match status" value="1"/>
</dbReference>